<sequence length="94" mass="10584">MTQRRKGFSCLLLHAALSPLVYVQTQSPESLFGAEKTTGIWWRWKPLLGCGKFRACMAQHDVFSVQVMAFCIPLSASEPTFRALIRKHGCSKPQ</sequence>
<evidence type="ECO:0000256" key="1">
    <source>
        <dbReference type="SAM" id="SignalP"/>
    </source>
</evidence>
<accession>A0A6M2DA39</accession>
<feature type="chain" id="PRO_5026918598" evidence="1">
    <location>
        <begin position="26"/>
        <end position="94"/>
    </location>
</feature>
<protein>
    <submittedName>
        <fullName evidence="2">Putative secreted protein</fullName>
    </submittedName>
</protein>
<keyword evidence="1" id="KW-0732">Signal</keyword>
<proteinExistence type="predicted"/>
<name>A0A6M2DA39_RHIMP</name>
<dbReference type="EMBL" id="GHWJ01010219">
    <property type="protein sequence ID" value="NOV42956.1"/>
    <property type="molecule type" value="Transcribed_RNA"/>
</dbReference>
<dbReference type="AlphaFoldDB" id="A0A6M2DA39"/>
<evidence type="ECO:0000313" key="2">
    <source>
        <dbReference type="EMBL" id="NOV42956.1"/>
    </source>
</evidence>
<reference evidence="2" key="1">
    <citation type="submission" date="2019-09" db="EMBL/GenBank/DDBJ databases">
        <title>Organ-specific transcriptomic study of the physiology of the cattle tick, Rhipicephalus microplus.</title>
        <authorList>
            <person name="Tirloni L."/>
            <person name="Braz G."/>
            <person name="Gandara A.C.P."/>
            <person name="Sabadin G.A."/>
            <person name="da Silva R.M."/>
            <person name="Guizzo M.G."/>
            <person name="Machado J.A."/>
            <person name="Costa E.P."/>
            <person name="Gomes H.F."/>
            <person name="Moraes J."/>
            <person name="Mota M.B.S."/>
            <person name="Mesquita R.D."/>
            <person name="Alvarenga P.H."/>
            <person name="Alves F."/>
            <person name="Seixas A."/>
            <person name="da Fonseca R.N."/>
            <person name="Fogaca A."/>
            <person name="Logullo C."/>
            <person name="Tanaka A."/>
            <person name="Daffre S."/>
            <person name="Termignoni C."/>
            <person name="Vaz I.S.Jr."/>
            <person name="Oliveira P.L."/>
            <person name="Ribeiro J.M."/>
        </authorList>
    </citation>
    <scope>NUCLEOTIDE SEQUENCE</scope>
    <source>
        <strain evidence="2">Porto Alegre</strain>
    </source>
</reference>
<feature type="signal peptide" evidence="1">
    <location>
        <begin position="1"/>
        <end position="25"/>
    </location>
</feature>
<organism evidence="2">
    <name type="scientific">Rhipicephalus microplus</name>
    <name type="common">Cattle tick</name>
    <name type="synonym">Boophilus microplus</name>
    <dbReference type="NCBI Taxonomy" id="6941"/>
    <lineage>
        <taxon>Eukaryota</taxon>
        <taxon>Metazoa</taxon>
        <taxon>Ecdysozoa</taxon>
        <taxon>Arthropoda</taxon>
        <taxon>Chelicerata</taxon>
        <taxon>Arachnida</taxon>
        <taxon>Acari</taxon>
        <taxon>Parasitiformes</taxon>
        <taxon>Ixodida</taxon>
        <taxon>Ixodoidea</taxon>
        <taxon>Ixodidae</taxon>
        <taxon>Rhipicephalinae</taxon>
        <taxon>Rhipicephalus</taxon>
        <taxon>Boophilus</taxon>
    </lineage>
</organism>